<keyword evidence="1 4" id="KW-0812">Transmembrane</keyword>
<gene>
    <name evidence="6" type="ORF">B5J99_05610</name>
</gene>
<sequence>MATKADDLATGSAPHSGAPAARGEFALGWKVLFAGVIGVACGASPIPFNVIGFTIAPLAQEFGWTTTQILTPITIFGVVAALLAPVFGWLADTYGVRRIALWSLFGFGVTFAALALTPPVLWAYYLLWLLVGLVGIGSTPVTWSRAINMWFYKSRGLALGLLLLGTSLAALTVPKLAVWAIEAHGWRAMFGIVGMLPLLVALPVCIWLFREPRPEEQPQGIKSASGGLTGVTLGEALRDYRFWLIWASILFIALTFGGAFINMPAMLADRGIPAQGAASVMGILGLGILSGRIITGLLLDRFWAGFVAFPLLCLPALSSWILLDPAPGFTLAALAGFLLGFAAGAESDLIAYLTGRYFGMAHYGKIYGMLYMPFGVFSAISPIIYSSVRDSTGSYDQILFIAIFGYIIGGALLMLLGRYPVLSEAPAGTAPKATPETETA</sequence>
<dbReference type="InterPro" id="IPR020846">
    <property type="entry name" value="MFS_dom"/>
</dbReference>
<name>A0ABM6M4Y2_9SPHN</name>
<accession>A0ABM6M4Y2</accession>
<dbReference type="SUPFAM" id="SSF103473">
    <property type="entry name" value="MFS general substrate transporter"/>
    <property type="match status" value="1"/>
</dbReference>
<evidence type="ECO:0000259" key="5">
    <source>
        <dbReference type="PROSITE" id="PS50850"/>
    </source>
</evidence>
<protein>
    <submittedName>
        <fullName evidence="6">MFS transporter</fullName>
    </submittedName>
</protein>
<keyword evidence="2 4" id="KW-1133">Transmembrane helix</keyword>
<dbReference type="Pfam" id="PF07690">
    <property type="entry name" value="MFS_1"/>
    <property type="match status" value="1"/>
</dbReference>
<dbReference type="Proteomes" id="UP000258016">
    <property type="component" value="Chromosome"/>
</dbReference>
<feature type="transmembrane region" description="Helical" evidence="4">
    <location>
        <begin position="99"/>
        <end position="116"/>
    </location>
</feature>
<feature type="transmembrane region" description="Helical" evidence="4">
    <location>
        <begin position="272"/>
        <end position="290"/>
    </location>
</feature>
<dbReference type="PANTHER" id="PTHR11360">
    <property type="entry name" value="MONOCARBOXYLATE TRANSPORTER"/>
    <property type="match status" value="1"/>
</dbReference>
<feature type="transmembrane region" description="Helical" evidence="4">
    <location>
        <begin position="243"/>
        <end position="266"/>
    </location>
</feature>
<keyword evidence="7" id="KW-1185">Reference proteome</keyword>
<dbReference type="RefSeq" id="WP_117351819.1">
    <property type="nucleotide sequence ID" value="NZ_CBDIRB010000001.1"/>
</dbReference>
<feature type="transmembrane region" description="Helical" evidence="4">
    <location>
        <begin position="69"/>
        <end position="90"/>
    </location>
</feature>
<feature type="transmembrane region" description="Helical" evidence="4">
    <location>
        <begin position="156"/>
        <end position="181"/>
    </location>
</feature>
<feature type="domain" description="Major facilitator superfamily (MFS) profile" evidence="5">
    <location>
        <begin position="33"/>
        <end position="426"/>
    </location>
</feature>
<evidence type="ECO:0000313" key="6">
    <source>
        <dbReference type="EMBL" id="ASR51009.1"/>
    </source>
</evidence>
<feature type="transmembrane region" description="Helical" evidence="4">
    <location>
        <begin position="366"/>
        <end position="385"/>
    </location>
</feature>
<feature type="transmembrane region" description="Helical" evidence="4">
    <location>
        <begin position="397"/>
        <end position="416"/>
    </location>
</feature>
<feature type="transmembrane region" description="Helical" evidence="4">
    <location>
        <begin position="329"/>
        <end position="354"/>
    </location>
</feature>
<feature type="transmembrane region" description="Helical" evidence="4">
    <location>
        <begin position="302"/>
        <end position="323"/>
    </location>
</feature>
<dbReference type="InterPro" id="IPR036259">
    <property type="entry name" value="MFS_trans_sf"/>
</dbReference>
<dbReference type="InterPro" id="IPR011701">
    <property type="entry name" value="MFS"/>
</dbReference>
<dbReference type="EMBL" id="CP020083">
    <property type="protein sequence ID" value="ASR51009.1"/>
    <property type="molecule type" value="Genomic_DNA"/>
</dbReference>
<evidence type="ECO:0000313" key="7">
    <source>
        <dbReference type="Proteomes" id="UP000258016"/>
    </source>
</evidence>
<proteinExistence type="predicted"/>
<evidence type="ECO:0000256" key="1">
    <source>
        <dbReference type="ARBA" id="ARBA00022692"/>
    </source>
</evidence>
<reference evidence="6 7" key="1">
    <citation type="submission" date="2017-03" db="EMBL/GenBank/DDBJ databases">
        <title>Complete genome sequence of Blastomonas fulva degrading microcsystin LR.</title>
        <authorList>
            <person name="Lee H.-g."/>
            <person name="Jin L."/>
            <person name="oh H.-M."/>
        </authorList>
    </citation>
    <scope>NUCLEOTIDE SEQUENCE [LARGE SCALE GENOMIC DNA]</scope>
    <source>
        <strain evidence="6 7">T2</strain>
    </source>
</reference>
<keyword evidence="3 4" id="KW-0472">Membrane</keyword>
<evidence type="ECO:0000256" key="4">
    <source>
        <dbReference type="SAM" id="Phobius"/>
    </source>
</evidence>
<evidence type="ECO:0000256" key="3">
    <source>
        <dbReference type="ARBA" id="ARBA00023136"/>
    </source>
</evidence>
<dbReference type="GeneID" id="303485054"/>
<dbReference type="InterPro" id="IPR050327">
    <property type="entry name" value="Proton-linked_MCT"/>
</dbReference>
<feature type="transmembrane region" description="Helical" evidence="4">
    <location>
        <begin position="187"/>
        <end position="209"/>
    </location>
</feature>
<dbReference type="Gene3D" id="1.20.1250.20">
    <property type="entry name" value="MFS general substrate transporter like domains"/>
    <property type="match status" value="1"/>
</dbReference>
<dbReference type="PANTHER" id="PTHR11360:SF284">
    <property type="entry name" value="EG:103B4.3 PROTEIN-RELATED"/>
    <property type="match status" value="1"/>
</dbReference>
<dbReference type="PROSITE" id="PS50850">
    <property type="entry name" value="MFS"/>
    <property type="match status" value="1"/>
</dbReference>
<evidence type="ECO:0000256" key="2">
    <source>
        <dbReference type="ARBA" id="ARBA00022989"/>
    </source>
</evidence>
<feature type="transmembrane region" description="Helical" evidence="4">
    <location>
        <begin position="31"/>
        <end position="57"/>
    </location>
</feature>
<organism evidence="6 7">
    <name type="scientific">Blastomonas fulva</name>
    <dbReference type="NCBI Taxonomy" id="1550728"/>
    <lineage>
        <taxon>Bacteria</taxon>
        <taxon>Pseudomonadati</taxon>
        <taxon>Pseudomonadota</taxon>
        <taxon>Alphaproteobacteria</taxon>
        <taxon>Sphingomonadales</taxon>
        <taxon>Sphingomonadaceae</taxon>
        <taxon>Blastomonas</taxon>
    </lineage>
</organism>
<feature type="transmembrane region" description="Helical" evidence="4">
    <location>
        <begin position="122"/>
        <end position="144"/>
    </location>
</feature>